<evidence type="ECO:0000259" key="1">
    <source>
        <dbReference type="Pfam" id="PF01223"/>
    </source>
</evidence>
<dbReference type="AlphaFoldDB" id="A0AAN0MB50"/>
<dbReference type="GO" id="GO:0016787">
    <property type="term" value="F:hydrolase activity"/>
    <property type="evidence" value="ECO:0007669"/>
    <property type="project" value="InterPro"/>
</dbReference>
<dbReference type="GO" id="GO:0003676">
    <property type="term" value="F:nucleic acid binding"/>
    <property type="evidence" value="ECO:0007669"/>
    <property type="project" value="InterPro"/>
</dbReference>
<keyword evidence="2" id="KW-0540">Nuclease</keyword>
<dbReference type="Proteomes" id="UP001470809">
    <property type="component" value="Chromosome"/>
</dbReference>
<name>A0AAN0MB50_9RHOB</name>
<dbReference type="GO" id="GO:0004519">
    <property type="term" value="F:endonuclease activity"/>
    <property type="evidence" value="ECO:0007669"/>
    <property type="project" value="UniProtKB-KW"/>
</dbReference>
<dbReference type="Gene3D" id="3.40.570.10">
    <property type="entry name" value="Extracellular Endonuclease, subunit A"/>
    <property type="match status" value="1"/>
</dbReference>
<dbReference type="InterPro" id="IPR001604">
    <property type="entry name" value="Endo_G_ENPP1-like_dom"/>
</dbReference>
<reference evidence="2 3" key="1">
    <citation type="submission" date="2024-04" db="EMBL/GenBank/DDBJ databases">
        <title>Phylogenomic analyses of a clade within the roseobacter group suggest taxonomic reassignments of species of the genera Aestuariivita, Citreicella, Loktanella, Nautella, Pelagibaca, Ruegeria, Thalassobius, Thiobacimonas and Tropicibacter, and the proposal o.</title>
        <authorList>
            <person name="Jeon C.O."/>
        </authorList>
    </citation>
    <scope>NUCLEOTIDE SEQUENCE [LARGE SCALE GENOMIC DNA]</scope>
    <source>
        <strain evidence="2 3">SS1-5</strain>
    </source>
</reference>
<dbReference type="Pfam" id="PF01223">
    <property type="entry name" value="Endonuclease_NS"/>
    <property type="match status" value="1"/>
</dbReference>
<gene>
    <name evidence="2" type="ORF">AABB31_05360</name>
</gene>
<dbReference type="EMBL" id="CP151767">
    <property type="protein sequence ID" value="WZU68345.1"/>
    <property type="molecule type" value="Genomic_DNA"/>
</dbReference>
<keyword evidence="3" id="KW-1185">Reference proteome</keyword>
<keyword evidence="2" id="KW-0255">Endonuclease</keyword>
<evidence type="ECO:0000313" key="2">
    <source>
        <dbReference type="EMBL" id="WZU68345.1"/>
    </source>
</evidence>
<proteinExistence type="predicted"/>
<accession>A0AAN0MB50</accession>
<dbReference type="InterPro" id="IPR044929">
    <property type="entry name" value="DNA/RNA_non-sp_Endonuclease_sf"/>
</dbReference>
<feature type="domain" description="DNA/RNA non-specific endonuclease/pyrophosphatase/phosphodiesterase" evidence="1">
    <location>
        <begin position="2"/>
        <end position="108"/>
    </location>
</feature>
<reference evidence="3" key="2">
    <citation type="submission" date="2024-08" db="EMBL/GenBank/DDBJ databases">
        <title>Phylogenomic analyses of a clade within the roseobacter group suggest taxonomic reassignments of species of the genera Aestuariivita, Citreicella, Loktanella, Nautella, Pelagibaca, Ruegeria, Thalassobius, Thiobacimonas and Tropicibacter, and the proposal o.</title>
        <authorList>
            <person name="Jeon C.O."/>
        </authorList>
    </citation>
    <scope>NUCLEOTIDE SEQUENCE [LARGE SCALE GENOMIC DNA]</scope>
    <source>
        <strain evidence="3">SS1-5</strain>
    </source>
</reference>
<dbReference type="SUPFAM" id="SSF54060">
    <property type="entry name" value="His-Me finger endonucleases"/>
    <property type="match status" value="1"/>
</dbReference>
<organism evidence="2 3">
    <name type="scientific">Yoonia rhodophyticola</name>
    <dbReference type="NCBI Taxonomy" id="3137370"/>
    <lineage>
        <taxon>Bacteria</taxon>
        <taxon>Pseudomonadati</taxon>
        <taxon>Pseudomonadota</taxon>
        <taxon>Alphaproteobacteria</taxon>
        <taxon>Rhodobacterales</taxon>
        <taxon>Paracoccaceae</taxon>
        <taxon>Yoonia</taxon>
    </lineage>
</organism>
<protein>
    <submittedName>
        <fullName evidence="2">DNA/RNA non-specific endonuclease</fullName>
    </submittedName>
</protein>
<evidence type="ECO:0000313" key="3">
    <source>
        <dbReference type="Proteomes" id="UP001470809"/>
    </source>
</evidence>
<keyword evidence="2" id="KW-0378">Hydrolase</keyword>
<dbReference type="GO" id="GO:0046872">
    <property type="term" value="F:metal ion binding"/>
    <property type="evidence" value="ECO:0007669"/>
    <property type="project" value="InterPro"/>
</dbReference>
<sequence length="136" mass="15152">MENTRTFGFRANVFTGPIFTDDDPPLGDSGATIPLNYFKVVTMLAEDEWDTPRLHATAYVLSQGQLIQQMLLEEGLAAAVEGFTFGEYRTFQVRISDLEGMTGYDFGNLRDADPLAHEDEATLRVQAIDALAQIRM</sequence>
<dbReference type="InterPro" id="IPR044925">
    <property type="entry name" value="His-Me_finger_sf"/>
</dbReference>